<dbReference type="InterPro" id="IPR006059">
    <property type="entry name" value="SBP"/>
</dbReference>
<dbReference type="EMBL" id="JAKGSG010000029">
    <property type="protein sequence ID" value="MCF4121296.1"/>
    <property type="molecule type" value="Genomic_DNA"/>
</dbReference>
<reference evidence="6" key="1">
    <citation type="submission" date="2022-01" db="EMBL/GenBank/DDBJ databases">
        <title>Antribacter sp. nov., isolated from Guizhou of China.</title>
        <authorList>
            <person name="Chengliang C."/>
            <person name="Ya Z."/>
        </authorList>
    </citation>
    <scope>NUCLEOTIDE SEQUENCE</scope>
    <source>
        <strain evidence="6">KLBMP 9083</strain>
    </source>
</reference>
<evidence type="ECO:0000256" key="4">
    <source>
        <dbReference type="ARBA" id="ARBA00023139"/>
    </source>
</evidence>
<proteinExistence type="predicted"/>
<dbReference type="Pfam" id="PF01547">
    <property type="entry name" value="SBP_bac_1"/>
    <property type="match status" value="1"/>
</dbReference>
<comment type="caution">
    <text evidence="6">The sequence shown here is derived from an EMBL/GenBank/DDBJ whole genome shotgun (WGS) entry which is preliminary data.</text>
</comment>
<dbReference type="InterPro" id="IPR050490">
    <property type="entry name" value="Bact_solute-bd_prot1"/>
</dbReference>
<keyword evidence="5" id="KW-0449">Lipoprotein</keyword>
<evidence type="ECO:0000256" key="5">
    <source>
        <dbReference type="ARBA" id="ARBA00023288"/>
    </source>
</evidence>
<evidence type="ECO:0000256" key="1">
    <source>
        <dbReference type="ARBA" id="ARBA00022475"/>
    </source>
</evidence>
<dbReference type="RefSeq" id="WP_236089096.1">
    <property type="nucleotide sequence ID" value="NZ_JAKGSG010000029.1"/>
</dbReference>
<keyword evidence="1" id="KW-1003">Cell membrane</keyword>
<dbReference type="PANTHER" id="PTHR43649:SF33">
    <property type="entry name" value="POLYGALACTURONAN_RHAMNOGALACTURONAN-BINDING PROTEIN YTCQ"/>
    <property type="match status" value="1"/>
</dbReference>
<evidence type="ECO:0000313" key="6">
    <source>
        <dbReference type="EMBL" id="MCF4121296.1"/>
    </source>
</evidence>
<evidence type="ECO:0000313" key="7">
    <source>
        <dbReference type="Proteomes" id="UP001165405"/>
    </source>
</evidence>
<sequence length="469" mass="50345">MSLNPLRPPACRRRAARASAGIAGLSVLLAACGVGGGGSSTSADGDSPAMAGQCELSEEVANDQPLSGEPSGTITFQTTALKESFSPYFESLIAAFEEEYPDVTVEWQDDPGDATFTQRLVTDAQACDLPDVVNVNQTTAYALYREGFLLDVSTKAPGYGDEFIPSIWESLVFPGSEDHYVMPWYWGLTGLQTFNTELMTQVGLDPAAPPRSVLEQFDMATTVAQNSGGDFYAFAANPAQRVPSDWQLMDAAVINEDESEFTFADDPKILEWLEKYAEIYAAGALPKDTLSSDVDVTQLYSAGDVVWGSTNASFLRYVQETNPATYESTGVASLLDERGTAFQEGQLIGIPSTSDNPVAALAFAQFLLSPEWQTTFVEDERISNFPSTSESLDIPKFSDFSGGTPLDRANEISVELATDAVNTFIYNWSDAVNSAVVSELQLAIAGDKPAAEALQDAEDAANEILANQG</sequence>
<keyword evidence="7" id="KW-1185">Reference proteome</keyword>
<name>A0AA41QER5_9MICO</name>
<protein>
    <submittedName>
        <fullName evidence="6">Extracellular solute-binding protein</fullName>
    </submittedName>
</protein>
<keyword evidence="4" id="KW-0564">Palmitate</keyword>
<keyword evidence="2" id="KW-0732">Signal</keyword>
<accession>A0AA41QER5</accession>
<dbReference type="AlphaFoldDB" id="A0AA41QER5"/>
<keyword evidence="3" id="KW-0472">Membrane</keyword>
<evidence type="ECO:0000256" key="3">
    <source>
        <dbReference type="ARBA" id="ARBA00023136"/>
    </source>
</evidence>
<dbReference type="Gene3D" id="3.40.190.10">
    <property type="entry name" value="Periplasmic binding protein-like II"/>
    <property type="match status" value="1"/>
</dbReference>
<organism evidence="6 7">
    <name type="scientific">Antribacter soli</name>
    <dbReference type="NCBI Taxonomy" id="2910976"/>
    <lineage>
        <taxon>Bacteria</taxon>
        <taxon>Bacillati</taxon>
        <taxon>Actinomycetota</taxon>
        <taxon>Actinomycetes</taxon>
        <taxon>Micrococcales</taxon>
        <taxon>Promicromonosporaceae</taxon>
        <taxon>Antribacter</taxon>
    </lineage>
</organism>
<dbReference type="PANTHER" id="PTHR43649">
    <property type="entry name" value="ARABINOSE-BINDING PROTEIN-RELATED"/>
    <property type="match status" value="1"/>
</dbReference>
<gene>
    <name evidence="6" type="ORF">L1785_09905</name>
</gene>
<dbReference type="PROSITE" id="PS51257">
    <property type="entry name" value="PROKAR_LIPOPROTEIN"/>
    <property type="match status" value="1"/>
</dbReference>
<dbReference type="SUPFAM" id="SSF53850">
    <property type="entry name" value="Periplasmic binding protein-like II"/>
    <property type="match status" value="1"/>
</dbReference>
<dbReference type="Proteomes" id="UP001165405">
    <property type="component" value="Unassembled WGS sequence"/>
</dbReference>
<evidence type="ECO:0000256" key="2">
    <source>
        <dbReference type="ARBA" id="ARBA00022729"/>
    </source>
</evidence>